<organism evidence="1">
    <name type="scientific">Singulisphaera sp. Ch08</name>
    <dbReference type="NCBI Taxonomy" id="3120278"/>
    <lineage>
        <taxon>Bacteria</taxon>
        <taxon>Pseudomonadati</taxon>
        <taxon>Planctomycetota</taxon>
        <taxon>Planctomycetia</taxon>
        <taxon>Isosphaerales</taxon>
        <taxon>Isosphaeraceae</taxon>
        <taxon>Singulisphaera</taxon>
    </lineage>
</organism>
<dbReference type="AlphaFoldDB" id="A0AAU7CMI0"/>
<proteinExistence type="predicted"/>
<name>A0AAU7CMI0_9BACT</name>
<protein>
    <submittedName>
        <fullName evidence="1">Uncharacterized protein</fullName>
    </submittedName>
</protein>
<sequence>MKESIASICIILNQSTKSSPLYRDVDGTSVIDIIGNSNYQKLYGHLKLIYLVLMSTVKDRGTAIQFEPYHGESGGKSGTFLRMFTEIDGKLWELDPPPPWPVWRSMVREFEAMTSLASFRHRLAAWIHRLASQIDGQPRPRREGRFLLRADDETIAVKLVAWPSDQGERIFLTLDPISATLSERVRLEMKRLDLLVEAETSDGRRDDTVDSA</sequence>
<dbReference type="EMBL" id="CP155447">
    <property type="protein sequence ID" value="XBH06668.1"/>
    <property type="molecule type" value="Genomic_DNA"/>
</dbReference>
<accession>A0AAU7CMI0</accession>
<reference evidence="1" key="1">
    <citation type="submission" date="2024-05" db="EMBL/GenBank/DDBJ databases">
        <title>Planctomycetes of the genus Singulisphaera possess chitinolytic capabilities.</title>
        <authorList>
            <person name="Ivanova A."/>
        </authorList>
    </citation>
    <scope>NUCLEOTIDE SEQUENCE</scope>
    <source>
        <strain evidence="1">Ch08T</strain>
    </source>
</reference>
<evidence type="ECO:0000313" key="1">
    <source>
        <dbReference type="EMBL" id="XBH06668.1"/>
    </source>
</evidence>
<gene>
    <name evidence="1" type="ORF">V5E97_11695</name>
</gene>
<dbReference type="RefSeq" id="WP_406699517.1">
    <property type="nucleotide sequence ID" value="NZ_CP155447.1"/>
</dbReference>